<accession>A0A346Y0A0</accession>
<sequence length="203" mass="21810">MATATRTRPNVLSYSAYALIGAADRALQETRSLAGRREELPDDLARQLEESVAQMRDSLDKVVDHLGSRVKQTTGDAGETLDDFAARGRAILDRIRETEEVSGAQADIDQARQGWMGAVTTLRRNAEGVVSRVKAAGTMTGEAATSTVRAAESMGDNVVEARDRAQLQDMTKGELYEMATTADIDGRSTMSKAELVDALSATS</sequence>
<dbReference type="KEGG" id="euz:DVS28_a3222"/>
<organism evidence="1 2">
    <name type="scientific">Euzebya pacifica</name>
    <dbReference type="NCBI Taxonomy" id="1608957"/>
    <lineage>
        <taxon>Bacteria</taxon>
        <taxon>Bacillati</taxon>
        <taxon>Actinomycetota</taxon>
        <taxon>Nitriliruptoria</taxon>
        <taxon>Euzebyales</taxon>
    </lineage>
</organism>
<dbReference type="RefSeq" id="WP_164709723.1">
    <property type="nucleotide sequence ID" value="NZ_CP031165.1"/>
</dbReference>
<evidence type="ECO:0000313" key="1">
    <source>
        <dbReference type="EMBL" id="AXV07897.1"/>
    </source>
</evidence>
<dbReference type="EMBL" id="CP031165">
    <property type="protein sequence ID" value="AXV07897.1"/>
    <property type="molecule type" value="Genomic_DNA"/>
</dbReference>
<keyword evidence="2" id="KW-1185">Reference proteome</keyword>
<reference evidence="1 2" key="1">
    <citation type="submission" date="2018-09" db="EMBL/GenBank/DDBJ databases">
        <title>Complete genome sequence of Euzebya sp. DY32-46 isolated from seawater of Pacific Ocean.</title>
        <authorList>
            <person name="Xu L."/>
            <person name="Wu Y.-H."/>
            <person name="Xu X.-W."/>
        </authorList>
    </citation>
    <scope>NUCLEOTIDE SEQUENCE [LARGE SCALE GENOMIC DNA]</scope>
    <source>
        <strain evidence="1 2">DY32-46</strain>
    </source>
</reference>
<dbReference type="AlphaFoldDB" id="A0A346Y0A0"/>
<name>A0A346Y0A0_9ACTN</name>
<dbReference type="Proteomes" id="UP000264006">
    <property type="component" value="Chromosome"/>
</dbReference>
<proteinExistence type="predicted"/>
<evidence type="ECO:0000313" key="2">
    <source>
        <dbReference type="Proteomes" id="UP000264006"/>
    </source>
</evidence>
<protein>
    <submittedName>
        <fullName evidence="1">Uncharacterized protein</fullName>
    </submittedName>
</protein>
<gene>
    <name evidence="1" type="ORF">DVS28_a3222</name>
</gene>